<gene>
    <name evidence="5" type="ORF">SAMN04488021_11928</name>
</gene>
<dbReference type="PANTHER" id="PTHR31005">
    <property type="entry name" value="DUF4139 DOMAIN-CONTAINING PROTEIN"/>
    <property type="match status" value="1"/>
</dbReference>
<dbReference type="InterPro" id="IPR011935">
    <property type="entry name" value="CHP02231"/>
</dbReference>
<evidence type="ECO:0000259" key="4">
    <source>
        <dbReference type="Pfam" id="PF13600"/>
    </source>
</evidence>
<keyword evidence="2" id="KW-0732">Signal</keyword>
<evidence type="ECO:0000313" key="5">
    <source>
        <dbReference type="EMBL" id="SFH57073.1"/>
    </source>
</evidence>
<dbReference type="OrthoDB" id="580912at2"/>
<accession>A0A1I3B472</accession>
<keyword evidence="1" id="KW-0175">Coiled coil</keyword>
<feature type="chain" id="PRO_5010198544" description="Mucoidy inhibitor MuiA family protein" evidence="2">
    <location>
        <begin position="19"/>
        <end position="547"/>
    </location>
</feature>
<evidence type="ECO:0008006" key="7">
    <source>
        <dbReference type="Google" id="ProtNLM"/>
    </source>
</evidence>
<name>A0A1I3B472_9RHOB</name>
<dbReference type="PANTHER" id="PTHR31005:SF8">
    <property type="entry name" value="DUF4139 DOMAIN-CONTAINING PROTEIN"/>
    <property type="match status" value="1"/>
</dbReference>
<dbReference type="InterPro" id="IPR025554">
    <property type="entry name" value="DUF4140"/>
</dbReference>
<dbReference type="Proteomes" id="UP000183635">
    <property type="component" value="Unassembled WGS sequence"/>
</dbReference>
<proteinExistence type="predicted"/>
<dbReference type="Pfam" id="PF13598">
    <property type="entry name" value="DUF4139"/>
    <property type="match status" value="1"/>
</dbReference>
<feature type="domain" description="DUF4139" evidence="3">
    <location>
        <begin position="224"/>
        <end position="539"/>
    </location>
</feature>
<sequence>MRHLLLSTAMLAAAPAFAERIETTARVTEVTVYPWGAGVTREASLDLPAGAHELVIPGIPQGVDPASLRISGEGAVIGAVGFQQQRALPETPAKSPELTAAEAEVRRLKSELSTRDAGVAEIEARGEAAEDLIEFLMKLAESDGVGSGDVASLSDTVGQRLLQARQTAIRAKAEAEAEAAGEGREDLEQALERAEARLEALRGPESERGALMVAVQGEGKPARIRISTLTGEASWQPVYDLTLRRKEPALRLDRGLVVRQNTGEDWAGVHLLLSTARPMDQSAPSELQPQFPRIGEREAKLYSRAAAPMAEAAMDSAARYEVEPVAAQAAIAGSALAGMVGETVVYDYPTPVTLRDGADALRLPLDSHDLTPKVVAEAVPRRDDTAYLVADTVNTTGAVILPGSATFHADGAMVGQGALELTAAGDEMKLGFGPLTGIKLERRIPDEIEGERGLISKSSERREVAQLRIRNLTAEEWPLRVIDQVPVSTQKDLRIDWSADPAPDETDPDGKRGLLVWNGKIAAGEERAIALSTTLRWPEGQVLVTGD</sequence>
<feature type="domain" description="DUF4140" evidence="4">
    <location>
        <begin position="30"/>
        <end position="136"/>
    </location>
</feature>
<reference evidence="5 6" key="1">
    <citation type="submission" date="2016-10" db="EMBL/GenBank/DDBJ databases">
        <authorList>
            <person name="de Groot N.N."/>
        </authorList>
    </citation>
    <scope>NUCLEOTIDE SEQUENCE [LARGE SCALE GENOMIC DNA]</scope>
    <source>
        <strain evidence="5 6">DSM 8537</strain>
    </source>
</reference>
<evidence type="ECO:0000259" key="3">
    <source>
        <dbReference type="Pfam" id="PF13598"/>
    </source>
</evidence>
<evidence type="ECO:0000256" key="1">
    <source>
        <dbReference type="SAM" id="Coils"/>
    </source>
</evidence>
<dbReference type="Pfam" id="PF13600">
    <property type="entry name" value="DUF4140"/>
    <property type="match status" value="1"/>
</dbReference>
<keyword evidence="6" id="KW-1185">Reference proteome</keyword>
<dbReference type="RefSeq" id="WP_074968269.1">
    <property type="nucleotide sequence ID" value="NZ_CBCRYP010000020.1"/>
</dbReference>
<dbReference type="STRING" id="34004.SAMN04488021_11928"/>
<feature type="coiled-coil region" evidence="1">
    <location>
        <begin position="170"/>
        <end position="204"/>
    </location>
</feature>
<feature type="signal peptide" evidence="2">
    <location>
        <begin position="1"/>
        <end position="18"/>
    </location>
</feature>
<dbReference type="AlphaFoldDB" id="A0A1I3B472"/>
<dbReference type="NCBIfam" id="TIGR02231">
    <property type="entry name" value="mucoidy inhibitor MuiA family protein"/>
    <property type="match status" value="1"/>
</dbReference>
<dbReference type="InterPro" id="IPR037291">
    <property type="entry name" value="DUF4139"/>
</dbReference>
<evidence type="ECO:0000256" key="2">
    <source>
        <dbReference type="SAM" id="SignalP"/>
    </source>
</evidence>
<dbReference type="EMBL" id="FOPU01000019">
    <property type="protein sequence ID" value="SFH57073.1"/>
    <property type="molecule type" value="Genomic_DNA"/>
</dbReference>
<organism evidence="5 6">
    <name type="scientific">Paracoccus aminovorans</name>
    <dbReference type="NCBI Taxonomy" id="34004"/>
    <lineage>
        <taxon>Bacteria</taxon>
        <taxon>Pseudomonadati</taxon>
        <taxon>Pseudomonadota</taxon>
        <taxon>Alphaproteobacteria</taxon>
        <taxon>Rhodobacterales</taxon>
        <taxon>Paracoccaceae</taxon>
        <taxon>Paracoccus</taxon>
    </lineage>
</organism>
<evidence type="ECO:0000313" key="6">
    <source>
        <dbReference type="Proteomes" id="UP000183635"/>
    </source>
</evidence>
<protein>
    <recommendedName>
        <fullName evidence="7">Mucoidy inhibitor MuiA family protein</fullName>
    </recommendedName>
</protein>